<dbReference type="PANTHER" id="PTHR33154:SF18">
    <property type="entry name" value="ARSENICAL RESISTANCE OPERON REPRESSOR"/>
    <property type="match status" value="1"/>
</dbReference>
<dbReference type="Gene3D" id="1.10.10.10">
    <property type="entry name" value="Winged helix-like DNA-binding domain superfamily/Winged helix DNA-binding domain"/>
    <property type="match status" value="1"/>
</dbReference>
<keyword evidence="2" id="KW-0238">DNA-binding</keyword>
<feature type="domain" description="HTH arsR-type" evidence="4">
    <location>
        <begin position="26"/>
        <end position="123"/>
    </location>
</feature>
<dbReference type="InterPro" id="IPR051081">
    <property type="entry name" value="HTH_MetalResp_TranReg"/>
</dbReference>
<dbReference type="EMBL" id="CP096020">
    <property type="protein sequence ID" value="UPM44182.1"/>
    <property type="molecule type" value="Genomic_DNA"/>
</dbReference>
<evidence type="ECO:0000313" key="5">
    <source>
        <dbReference type="EMBL" id="UPM44182.1"/>
    </source>
</evidence>
<keyword evidence="3" id="KW-0804">Transcription</keyword>
<dbReference type="AlphaFoldDB" id="A0A8U0A514"/>
<evidence type="ECO:0000256" key="2">
    <source>
        <dbReference type="ARBA" id="ARBA00023125"/>
    </source>
</evidence>
<dbReference type="Pfam" id="PF01022">
    <property type="entry name" value="HTH_5"/>
    <property type="match status" value="1"/>
</dbReference>
<dbReference type="InterPro" id="IPR036390">
    <property type="entry name" value="WH_DNA-bd_sf"/>
</dbReference>
<dbReference type="SUPFAM" id="SSF46785">
    <property type="entry name" value="Winged helix' DNA-binding domain"/>
    <property type="match status" value="1"/>
</dbReference>
<evidence type="ECO:0000256" key="3">
    <source>
        <dbReference type="ARBA" id="ARBA00023163"/>
    </source>
</evidence>
<reference evidence="5" key="1">
    <citation type="submission" date="2022-04" db="EMBL/GenBank/DDBJ databases">
        <title>Halocatena sp. nov., isolated from a salt lake.</title>
        <authorList>
            <person name="Cui H.-L."/>
        </authorList>
    </citation>
    <scope>NUCLEOTIDE SEQUENCE</scope>
    <source>
        <strain evidence="5">AD-1</strain>
        <plasmid evidence="5">unnamed1</plasmid>
    </source>
</reference>
<dbReference type="Proteomes" id="UP000831768">
    <property type="component" value="Plasmid unnamed1"/>
</dbReference>
<proteinExistence type="predicted"/>
<dbReference type="InterPro" id="IPR001845">
    <property type="entry name" value="HTH_ArsR_DNA-bd_dom"/>
</dbReference>
<name>A0A8U0A514_9EURY</name>
<keyword evidence="1" id="KW-0805">Transcription regulation</keyword>
<accession>A0A8U0A514</accession>
<evidence type="ECO:0000259" key="4">
    <source>
        <dbReference type="PROSITE" id="PS50987"/>
    </source>
</evidence>
<dbReference type="InterPro" id="IPR036388">
    <property type="entry name" value="WH-like_DNA-bd_sf"/>
</dbReference>
<dbReference type="SMART" id="SM00418">
    <property type="entry name" value="HTH_ARSR"/>
    <property type="match status" value="1"/>
</dbReference>
<sequence length="123" mass="13573">MGQQTDSYTSSSQAQPQACCPTVPELSIEGLEDEIEIFTALANTTRYRAIRLLAAADGEVCVCDLAPPLDVSQSAISHALSRLFDAGLVDRRKQGRWRYYRTTSLAEEVIDVFDADRSVTDNE</sequence>
<evidence type="ECO:0000256" key="1">
    <source>
        <dbReference type="ARBA" id="ARBA00023015"/>
    </source>
</evidence>
<organism evidence="5 6">
    <name type="scientific">Halocatena salina</name>
    <dbReference type="NCBI Taxonomy" id="2934340"/>
    <lineage>
        <taxon>Archaea</taxon>
        <taxon>Methanobacteriati</taxon>
        <taxon>Methanobacteriota</taxon>
        <taxon>Stenosarchaea group</taxon>
        <taxon>Halobacteria</taxon>
        <taxon>Halobacteriales</taxon>
        <taxon>Natronomonadaceae</taxon>
        <taxon>Halocatena</taxon>
    </lineage>
</organism>
<keyword evidence="6" id="KW-1185">Reference proteome</keyword>
<dbReference type="RefSeq" id="WP_247994836.1">
    <property type="nucleotide sequence ID" value="NZ_CP096020.1"/>
</dbReference>
<evidence type="ECO:0000313" key="6">
    <source>
        <dbReference type="Proteomes" id="UP000831768"/>
    </source>
</evidence>
<geneLocation type="plasmid" evidence="5 6">
    <name>unnamed1</name>
</geneLocation>
<dbReference type="KEGG" id="haad:MW046_14275"/>
<dbReference type="PANTHER" id="PTHR33154">
    <property type="entry name" value="TRANSCRIPTIONAL REGULATOR, ARSR FAMILY"/>
    <property type="match status" value="1"/>
</dbReference>
<dbReference type="InterPro" id="IPR011991">
    <property type="entry name" value="ArsR-like_HTH"/>
</dbReference>
<dbReference type="NCBIfam" id="NF033788">
    <property type="entry name" value="HTH_metalloreg"/>
    <property type="match status" value="1"/>
</dbReference>
<dbReference type="GO" id="GO:0003677">
    <property type="term" value="F:DNA binding"/>
    <property type="evidence" value="ECO:0007669"/>
    <property type="project" value="UniProtKB-KW"/>
</dbReference>
<dbReference type="GeneID" id="71929236"/>
<gene>
    <name evidence="5" type="ORF">MW046_14275</name>
</gene>
<protein>
    <submittedName>
        <fullName evidence="5">Metalloregulator ArsR/SmtB family transcription factor</fullName>
    </submittedName>
</protein>
<dbReference type="GO" id="GO:0003700">
    <property type="term" value="F:DNA-binding transcription factor activity"/>
    <property type="evidence" value="ECO:0007669"/>
    <property type="project" value="InterPro"/>
</dbReference>
<dbReference type="CDD" id="cd00090">
    <property type="entry name" value="HTH_ARSR"/>
    <property type="match status" value="1"/>
</dbReference>
<dbReference type="PRINTS" id="PR00778">
    <property type="entry name" value="HTHARSR"/>
</dbReference>
<keyword evidence="5" id="KW-0614">Plasmid</keyword>
<dbReference type="PROSITE" id="PS50987">
    <property type="entry name" value="HTH_ARSR_2"/>
    <property type="match status" value="1"/>
</dbReference>